<evidence type="ECO:0000313" key="1">
    <source>
        <dbReference type="EMBL" id="MCB8609231.1"/>
    </source>
</evidence>
<protein>
    <submittedName>
        <fullName evidence="2">Uncharacterized protein</fullName>
    </submittedName>
</protein>
<dbReference type="RefSeq" id="WP_106987363.1">
    <property type="nucleotide sequence ID" value="NZ_DBGCOW010000034.1"/>
</dbReference>
<proteinExistence type="predicted"/>
<reference evidence="1" key="3">
    <citation type="submission" date="2021-10" db="EMBL/GenBank/DDBJ databases">
        <title>Collection of gut derived symbiotic bacterial strains cultured from healthy donors.</title>
        <authorList>
            <person name="Lin H."/>
            <person name="Littmann E."/>
            <person name="Kohout C."/>
            <person name="Pamer E.G."/>
        </authorList>
    </citation>
    <scope>NUCLEOTIDE SEQUENCE</scope>
    <source>
        <strain evidence="1">DFI.4.48</strain>
    </source>
</reference>
<keyword evidence="3" id="KW-1185">Reference proteome</keyword>
<accession>A0A2T3G108</accession>
<dbReference type="EMBL" id="PYLP01000003">
    <property type="protein sequence ID" value="PST41207.1"/>
    <property type="molecule type" value="Genomic_DNA"/>
</dbReference>
<dbReference type="Proteomes" id="UP000241201">
    <property type="component" value="Unassembled WGS sequence"/>
</dbReference>
<organism evidence="2 3">
    <name type="scientific">Faecalibacillus faecis</name>
    <dbReference type="NCBI Taxonomy" id="1982628"/>
    <lineage>
        <taxon>Bacteria</taxon>
        <taxon>Bacillati</taxon>
        <taxon>Bacillota</taxon>
        <taxon>Erysipelotrichia</taxon>
        <taxon>Erysipelotrichales</taxon>
        <taxon>Coprobacillaceae</taxon>
        <taxon>Faecalibacillus</taxon>
    </lineage>
</organism>
<gene>
    <name evidence="2" type="ORF">C7U55_03420</name>
    <name evidence="1" type="ORF">LJD69_01315</name>
</gene>
<reference evidence="2" key="2">
    <citation type="journal article" date="2019" name="Int. J. Syst. Evol. Microbiol.">
        <title>Faecalibacillus intestinalis gen. nov., sp. nov. and Faecalibacillus faecis sp. nov., isolated from human faeces.</title>
        <authorList>
            <person name="Seo B."/>
            <person name="Jeon K."/>
            <person name="Baek I."/>
            <person name="Lee Y.M."/>
            <person name="Baek K."/>
            <person name="Ko G."/>
        </authorList>
    </citation>
    <scope>NUCLEOTIDE SEQUENCE</scope>
    <source>
        <strain evidence="2">SNUG30370</strain>
    </source>
</reference>
<name>A0A2T3G108_9FIRM</name>
<dbReference type="Proteomes" id="UP001198439">
    <property type="component" value="Unassembled WGS sequence"/>
</dbReference>
<dbReference type="EMBL" id="JAJDKZ010000002">
    <property type="protein sequence ID" value="MCB8609231.1"/>
    <property type="molecule type" value="Genomic_DNA"/>
</dbReference>
<dbReference type="GeneID" id="77470155"/>
<comment type="caution">
    <text evidence="2">The sequence shown here is derived from an EMBL/GenBank/DDBJ whole genome shotgun (WGS) entry which is preliminary data.</text>
</comment>
<evidence type="ECO:0000313" key="2">
    <source>
        <dbReference type="EMBL" id="PST41207.1"/>
    </source>
</evidence>
<sequence>MKIIRSEKENTHYFINYFDSLYSGFGFYVNDYYHAQTDALEILKHQEVKQVNSNLITLSP</sequence>
<dbReference type="AlphaFoldDB" id="A0A2T3G108"/>
<evidence type="ECO:0000313" key="3">
    <source>
        <dbReference type="Proteomes" id="UP000241201"/>
    </source>
</evidence>
<reference evidence="3" key="1">
    <citation type="submission" date="2018-03" db="EMBL/GenBank/DDBJ databases">
        <title>Lachnoclostridium SNUG30370 gen.nov., sp.nov., isolated from human faeces.</title>
        <authorList>
            <person name="Seo B."/>
            <person name="Jeon K."/>
            <person name="Ko G."/>
        </authorList>
    </citation>
    <scope>NUCLEOTIDE SEQUENCE [LARGE SCALE GENOMIC DNA]</scope>
    <source>
        <strain evidence="3">SNUG30370</strain>
    </source>
</reference>